<dbReference type="OrthoDB" id="1082978at2"/>
<dbReference type="InterPro" id="IPR046228">
    <property type="entry name" value="DUF6261"/>
</dbReference>
<sequence length="320" mass="35009">MKKILRIEGSYVSQFNNVLHAQYQRKQFELVKTVDATKINLPAEWIAAWEKAIGVEVEINKQATASVLTAQLQKKDTERDQLLTNIFAVVRAQRTSPVAAIREAAQHLYVILKPYFGIQEEIFEAESGHIVGMEQDAGKFPAEVAVLGLKAVFDELNVVNEEYERLRTDRRNEATAAKLPDSRTARRETDELFEGACQCILASYIMAKTAVEKTLVADLVSDMNKISADFRATFNLSIGQKAAAKKRKEDKDKKPGGDKDKKPGDDKDKKLSDGDKKPDGGGKKPSGGDDGKKPDDGGGKNPGGGAGPVPSDPLPMVPKD</sequence>
<feature type="compositionally biased region" description="Pro residues" evidence="1">
    <location>
        <begin position="310"/>
        <end position="320"/>
    </location>
</feature>
<dbReference type="Pfam" id="PF19775">
    <property type="entry name" value="DUF6261"/>
    <property type="match status" value="1"/>
</dbReference>
<comment type="caution">
    <text evidence="2">The sequence shown here is derived from an EMBL/GenBank/DDBJ whole genome shotgun (WGS) entry which is preliminary data.</text>
</comment>
<dbReference type="AlphaFoldDB" id="E0NRU0"/>
<evidence type="ECO:0000313" key="3">
    <source>
        <dbReference type="Proteomes" id="UP000004394"/>
    </source>
</evidence>
<feature type="region of interest" description="Disordered" evidence="1">
    <location>
        <begin position="241"/>
        <end position="320"/>
    </location>
</feature>
<gene>
    <name evidence="2" type="ORF">HMPREF0658_0891</name>
</gene>
<dbReference type="RefSeq" id="WP_006948772.1">
    <property type="nucleotide sequence ID" value="NZ_BAJI01000014.1"/>
</dbReference>
<dbReference type="Proteomes" id="UP000004394">
    <property type="component" value="Unassembled WGS sequence"/>
</dbReference>
<dbReference type="STRING" id="862515.HMPREF0658_0891"/>
<proteinExistence type="predicted"/>
<dbReference type="EMBL" id="AEEI01000027">
    <property type="protein sequence ID" value="EFM02228.1"/>
    <property type="molecule type" value="Genomic_DNA"/>
</dbReference>
<accession>E0NRU0</accession>
<evidence type="ECO:0000256" key="1">
    <source>
        <dbReference type="SAM" id="MobiDB-lite"/>
    </source>
</evidence>
<name>E0NRU0_9BACT</name>
<protein>
    <submittedName>
        <fullName evidence="2">Uncharacterized protein</fullName>
    </submittedName>
</protein>
<evidence type="ECO:0000313" key="2">
    <source>
        <dbReference type="EMBL" id="EFM02228.1"/>
    </source>
</evidence>
<organism evidence="2 3">
    <name type="scientific">Hoylesella marshii DSM 16973 = JCM 13450</name>
    <dbReference type="NCBI Taxonomy" id="862515"/>
    <lineage>
        <taxon>Bacteria</taxon>
        <taxon>Pseudomonadati</taxon>
        <taxon>Bacteroidota</taxon>
        <taxon>Bacteroidia</taxon>
        <taxon>Bacteroidales</taxon>
        <taxon>Prevotellaceae</taxon>
        <taxon>Hoylesella</taxon>
    </lineage>
</organism>
<keyword evidence="3" id="KW-1185">Reference proteome</keyword>
<feature type="compositionally biased region" description="Basic and acidic residues" evidence="1">
    <location>
        <begin position="247"/>
        <end position="298"/>
    </location>
</feature>
<reference evidence="2" key="1">
    <citation type="submission" date="2010-07" db="EMBL/GenBank/DDBJ databases">
        <authorList>
            <person name="Muzny D."/>
            <person name="Qin X."/>
            <person name="Deng J."/>
            <person name="Jiang H."/>
            <person name="Liu Y."/>
            <person name="Qu J."/>
            <person name="Song X.-Z."/>
            <person name="Zhang L."/>
            <person name="Thornton R."/>
            <person name="Coyle M."/>
            <person name="Francisco L."/>
            <person name="Jackson L."/>
            <person name="Javaid M."/>
            <person name="Korchina V."/>
            <person name="Kovar C."/>
            <person name="Mata R."/>
            <person name="Mathew T."/>
            <person name="Ngo R."/>
            <person name="Nguyen L."/>
            <person name="Nguyen N."/>
            <person name="Okwuonu G."/>
            <person name="Ongeri F."/>
            <person name="Pham C."/>
            <person name="Simmons D."/>
            <person name="Wilczek-Boney K."/>
            <person name="Hale W."/>
            <person name="Jakkamsetti A."/>
            <person name="Pham P."/>
            <person name="Ruth R."/>
            <person name="San Lucas F."/>
            <person name="Warren J."/>
            <person name="Zhang J."/>
            <person name="Zhao Z."/>
            <person name="Zhou C."/>
            <person name="Zhu D."/>
            <person name="Lee S."/>
            <person name="Bess C."/>
            <person name="Blankenburg K."/>
            <person name="Forbes L."/>
            <person name="Fu Q."/>
            <person name="Gubbala S."/>
            <person name="Hirani K."/>
            <person name="Jayaseelan J.C."/>
            <person name="Lara F."/>
            <person name="Munidasa M."/>
            <person name="Palculict T."/>
            <person name="Patil S."/>
            <person name="Pu L.-L."/>
            <person name="Saada N."/>
            <person name="Tang L."/>
            <person name="Weissenberger G."/>
            <person name="Zhu Y."/>
            <person name="Hemphill L."/>
            <person name="Shang Y."/>
            <person name="Youmans B."/>
            <person name="Ayvaz T."/>
            <person name="Ross M."/>
            <person name="Santibanez J."/>
            <person name="Aqrawi P."/>
            <person name="Gross S."/>
            <person name="Joshi V."/>
            <person name="Fowler G."/>
            <person name="Nazareth L."/>
            <person name="Reid J."/>
            <person name="Worley K."/>
            <person name="Petrosino J."/>
            <person name="Highlander S."/>
            <person name="Gibbs R."/>
        </authorList>
    </citation>
    <scope>NUCLEOTIDE SEQUENCE [LARGE SCALE GENOMIC DNA]</scope>
    <source>
        <strain evidence="2">DSM 16973</strain>
    </source>
</reference>
<dbReference type="BioCyc" id="PMAR862515-HMP:GMOO-906-MONOMER"/>
<dbReference type="HOGENOM" id="CLU_057108_1_0_10"/>